<name>A0A6A7C7S1_9PEZI</name>
<protein>
    <submittedName>
        <fullName evidence="2">Uncharacterized protein</fullName>
    </submittedName>
</protein>
<gene>
    <name evidence="2" type="ORF">K470DRAFT_254830</name>
</gene>
<dbReference type="EMBL" id="MU005960">
    <property type="protein sequence ID" value="KAF2863534.1"/>
    <property type="molecule type" value="Genomic_DNA"/>
</dbReference>
<evidence type="ECO:0000313" key="3">
    <source>
        <dbReference type="Proteomes" id="UP000799421"/>
    </source>
</evidence>
<keyword evidence="1" id="KW-1133">Transmembrane helix</keyword>
<sequence>MAAAIDRLGDTINVSLTLFLQACPAIMFFPLAEKYMALMGWTVVQPDNGGPVQARRVQNIASSVLLAQSRNRGATINELILHLIREGMVNTVAGVANPKQSDDEEKTRFASYADVKDQKQSLDVTLLRESIEQRAELRKLKGRGKFVQ</sequence>
<evidence type="ECO:0000256" key="1">
    <source>
        <dbReference type="SAM" id="Phobius"/>
    </source>
</evidence>
<evidence type="ECO:0000313" key="2">
    <source>
        <dbReference type="EMBL" id="KAF2863534.1"/>
    </source>
</evidence>
<keyword evidence="3" id="KW-1185">Reference proteome</keyword>
<organism evidence="2 3">
    <name type="scientific">Piedraia hortae CBS 480.64</name>
    <dbReference type="NCBI Taxonomy" id="1314780"/>
    <lineage>
        <taxon>Eukaryota</taxon>
        <taxon>Fungi</taxon>
        <taxon>Dikarya</taxon>
        <taxon>Ascomycota</taxon>
        <taxon>Pezizomycotina</taxon>
        <taxon>Dothideomycetes</taxon>
        <taxon>Dothideomycetidae</taxon>
        <taxon>Capnodiales</taxon>
        <taxon>Piedraiaceae</taxon>
        <taxon>Piedraia</taxon>
    </lineage>
</organism>
<dbReference type="PROSITE" id="PS51257">
    <property type="entry name" value="PROKAR_LIPOPROTEIN"/>
    <property type="match status" value="1"/>
</dbReference>
<proteinExistence type="predicted"/>
<keyword evidence="1" id="KW-0472">Membrane</keyword>
<dbReference type="AlphaFoldDB" id="A0A6A7C7S1"/>
<reference evidence="2" key="1">
    <citation type="journal article" date="2020" name="Stud. Mycol.">
        <title>101 Dothideomycetes genomes: a test case for predicting lifestyles and emergence of pathogens.</title>
        <authorList>
            <person name="Haridas S."/>
            <person name="Albert R."/>
            <person name="Binder M."/>
            <person name="Bloem J."/>
            <person name="Labutti K."/>
            <person name="Salamov A."/>
            <person name="Andreopoulos B."/>
            <person name="Baker S."/>
            <person name="Barry K."/>
            <person name="Bills G."/>
            <person name="Bluhm B."/>
            <person name="Cannon C."/>
            <person name="Castanera R."/>
            <person name="Culley D."/>
            <person name="Daum C."/>
            <person name="Ezra D."/>
            <person name="Gonzalez J."/>
            <person name="Henrissat B."/>
            <person name="Kuo A."/>
            <person name="Liang C."/>
            <person name="Lipzen A."/>
            <person name="Lutzoni F."/>
            <person name="Magnuson J."/>
            <person name="Mondo S."/>
            <person name="Nolan M."/>
            <person name="Ohm R."/>
            <person name="Pangilinan J."/>
            <person name="Park H.-J."/>
            <person name="Ramirez L."/>
            <person name="Alfaro M."/>
            <person name="Sun H."/>
            <person name="Tritt A."/>
            <person name="Yoshinaga Y."/>
            <person name="Zwiers L.-H."/>
            <person name="Turgeon B."/>
            <person name="Goodwin S."/>
            <person name="Spatafora J."/>
            <person name="Crous P."/>
            <person name="Grigoriev I."/>
        </authorList>
    </citation>
    <scope>NUCLEOTIDE SEQUENCE</scope>
    <source>
        <strain evidence="2">CBS 480.64</strain>
    </source>
</reference>
<accession>A0A6A7C7S1</accession>
<keyword evidence="1" id="KW-0812">Transmembrane</keyword>
<dbReference type="Proteomes" id="UP000799421">
    <property type="component" value="Unassembled WGS sequence"/>
</dbReference>
<feature type="transmembrane region" description="Helical" evidence="1">
    <location>
        <begin position="12"/>
        <end position="32"/>
    </location>
</feature>